<dbReference type="Proteomes" id="UP000660745">
    <property type="component" value="Unassembled WGS sequence"/>
</dbReference>
<proteinExistence type="predicted"/>
<name>A0A918AD12_9ACTN</name>
<dbReference type="AlphaFoldDB" id="A0A918AD12"/>
<protein>
    <submittedName>
        <fullName evidence="1">Uncharacterized protein</fullName>
    </submittedName>
</protein>
<reference evidence="1" key="1">
    <citation type="journal article" date="2014" name="Int. J. Syst. Evol. Microbiol.">
        <title>Complete genome sequence of Corynebacterium casei LMG S-19264T (=DSM 44701T), isolated from a smear-ripened cheese.</title>
        <authorList>
            <consortium name="US DOE Joint Genome Institute (JGI-PGF)"/>
            <person name="Walter F."/>
            <person name="Albersmeier A."/>
            <person name="Kalinowski J."/>
            <person name="Ruckert C."/>
        </authorList>
    </citation>
    <scope>NUCLEOTIDE SEQUENCE</scope>
    <source>
        <strain evidence="1">CGMCC 4.7430</strain>
    </source>
</reference>
<accession>A0A918AD12</accession>
<comment type="caution">
    <text evidence="1">The sequence shown here is derived from an EMBL/GenBank/DDBJ whole genome shotgun (WGS) entry which is preliminary data.</text>
</comment>
<keyword evidence="2" id="KW-1185">Reference proteome</keyword>
<reference evidence="1" key="2">
    <citation type="submission" date="2020-09" db="EMBL/GenBank/DDBJ databases">
        <authorList>
            <person name="Sun Q."/>
            <person name="Zhou Y."/>
        </authorList>
    </citation>
    <scope>NUCLEOTIDE SEQUENCE</scope>
    <source>
        <strain evidence="1">CGMCC 4.7430</strain>
    </source>
</reference>
<organism evidence="1 2">
    <name type="scientific">Nonomuraea glycinis</name>
    <dbReference type="NCBI Taxonomy" id="2047744"/>
    <lineage>
        <taxon>Bacteria</taxon>
        <taxon>Bacillati</taxon>
        <taxon>Actinomycetota</taxon>
        <taxon>Actinomycetes</taxon>
        <taxon>Streptosporangiales</taxon>
        <taxon>Streptosporangiaceae</taxon>
        <taxon>Nonomuraea</taxon>
    </lineage>
</organism>
<gene>
    <name evidence="1" type="ORF">GCM10012278_59750</name>
</gene>
<evidence type="ECO:0000313" key="1">
    <source>
        <dbReference type="EMBL" id="GGP12342.1"/>
    </source>
</evidence>
<evidence type="ECO:0000313" key="2">
    <source>
        <dbReference type="Proteomes" id="UP000660745"/>
    </source>
</evidence>
<sequence length="62" mass="6635">MEVTVSSLRPWAKSSGIVISCRHKPDAWLNAARQGPAVGSPAPECQARKGSFAGEALEDLWI</sequence>
<dbReference type="EMBL" id="BMNK01000012">
    <property type="protein sequence ID" value="GGP12342.1"/>
    <property type="molecule type" value="Genomic_DNA"/>
</dbReference>